<dbReference type="NCBIfam" id="TIGR04267">
    <property type="entry name" value="mod_HExxH"/>
    <property type="match status" value="1"/>
</dbReference>
<sequence>MLLQTSFEKQIDNLIHIVGRQYPQKLDQIRDENSLKQIYHAYLEDVQKRKIEENDYGLIITNYDKSSRLLDIFNGDSAALDDRNQKEAIVKQVSENIIEQKNIIEKTLKIMKNEMIDYYNLFKLIITNIFIFPSHVSAGGSSSTAIGTIWANINLTRSTNDVLELLVHEFAHNCLFIDEHRYRHYDYNTIFNESTWATSAVLLTNRPLDKVLHSIVVSLEVMLFREHFIGHPNDPKIHPPTELLLNQIKESIESVRHSAKKNPMALKSRSFDILDNAEYHVQKI</sequence>
<evidence type="ECO:0000313" key="2">
    <source>
        <dbReference type="Proteomes" id="UP001243195"/>
    </source>
</evidence>
<protein>
    <submittedName>
        <fullName evidence="1">HEXXH motif-containing putative peptide modification protein</fullName>
    </submittedName>
</protein>
<dbReference type="AlphaFoldDB" id="A0AAW8JES9"/>
<evidence type="ECO:0000313" key="1">
    <source>
        <dbReference type="EMBL" id="MDQ9070848.1"/>
    </source>
</evidence>
<dbReference type="EMBL" id="JAVIDA010000005">
    <property type="protein sequence ID" value="MDQ9070848.1"/>
    <property type="molecule type" value="Genomic_DNA"/>
</dbReference>
<dbReference type="InterPro" id="IPR026337">
    <property type="entry name" value="AKG_HExxH"/>
</dbReference>
<comment type="caution">
    <text evidence="1">The sequence shown here is derived from an EMBL/GenBank/DDBJ whole genome shotgun (WGS) entry which is preliminary data.</text>
</comment>
<dbReference type="GeneID" id="84207888"/>
<proteinExistence type="predicted"/>
<dbReference type="Proteomes" id="UP001243195">
    <property type="component" value="Unassembled WGS sequence"/>
</dbReference>
<reference evidence="1" key="1">
    <citation type="submission" date="2023-08" db="EMBL/GenBank/DDBJ databases">
        <title>Emergence of clinically-relevant ST2 carbapenem-resistant Acinetobacter baumannii strains in hospital sewages in Zhejiang, East of China.</title>
        <authorList>
            <person name="Kaichao C."/>
            <person name="Zhang R."/>
        </authorList>
    </citation>
    <scope>NUCLEOTIDE SEQUENCE</scope>
    <source>
        <strain evidence="1">M-SY-60</strain>
    </source>
</reference>
<dbReference type="RefSeq" id="WP_004854967.1">
    <property type="nucleotide sequence ID" value="NZ_BBLI01000002.1"/>
</dbReference>
<name>A0AAW8JES9_9GAMM</name>
<gene>
    <name evidence="1" type="ORF">RFH51_05155</name>
</gene>
<organism evidence="1 2">
    <name type="scientific">Acinetobacter gerneri</name>
    <dbReference type="NCBI Taxonomy" id="202952"/>
    <lineage>
        <taxon>Bacteria</taxon>
        <taxon>Pseudomonadati</taxon>
        <taxon>Pseudomonadota</taxon>
        <taxon>Gammaproteobacteria</taxon>
        <taxon>Moraxellales</taxon>
        <taxon>Moraxellaceae</taxon>
        <taxon>Acinetobacter</taxon>
    </lineage>
</organism>
<accession>A0AAW8JES9</accession>